<dbReference type="PANTHER" id="PTHR32019">
    <property type="entry name" value="R3H DOMAIN-CONTAINING PROTEIN 4"/>
    <property type="match status" value="1"/>
</dbReference>
<sequence>MAVDVLELPAIGSNLPTRGATGVSVAPPLRVPREGKKKIYFQRDSLKTRESRGKEGSRRRNRYDNDHFTYLPHAVLNPKDMIPPGYPAQAPHFHFKYDQAMEQLLQHKFAHDTDLRATEKPCTNYPETQSFIDRSIRRELRKAHVSQGIVEQYEGQIKEFVEQIASMKDDTVQTASDCGEQVDDREPQFLVMDIQDRQIRFIVHAMCQYYHLVSFSNDTECGRRLTYVCHPQALYPNSQKEPGVREKSFYEFVFL</sequence>
<comment type="caution">
    <text evidence="2">The sequence shown here is derived from an EMBL/GenBank/DDBJ whole genome shotgun (WGS) entry which is preliminary data.</text>
</comment>
<gene>
    <name evidence="2" type="ORF">K493DRAFT_314734</name>
</gene>
<dbReference type="AlphaFoldDB" id="A0A1Y1YDL8"/>
<dbReference type="InParanoid" id="A0A1Y1YDL8"/>
<evidence type="ECO:0000313" key="3">
    <source>
        <dbReference type="Proteomes" id="UP000193498"/>
    </source>
</evidence>
<dbReference type="GO" id="GO:0003676">
    <property type="term" value="F:nucleic acid binding"/>
    <property type="evidence" value="ECO:0007669"/>
    <property type="project" value="InterPro"/>
</dbReference>
<dbReference type="SUPFAM" id="SSF82708">
    <property type="entry name" value="R3H domain"/>
    <property type="match status" value="1"/>
</dbReference>
<protein>
    <recommendedName>
        <fullName evidence="4">R3H domain-containing protein</fullName>
    </recommendedName>
</protein>
<dbReference type="CDD" id="cd02325">
    <property type="entry name" value="R3H"/>
    <property type="match status" value="1"/>
</dbReference>
<feature type="compositionally biased region" description="Basic and acidic residues" evidence="1">
    <location>
        <begin position="44"/>
        <end position="64"/>
    </location>
</feature>
<evidence type="ECO:0000256" key="1">
    <source>
        <dbReference type="SAM" id="MobiDB-lite"/>
    </source>
</evidence>
<organism evidence="2 3">
    <name type="scientific">Basidiobolus meristosporus CBS 931.73</name>
    <dbReference type="NCBI Taxonomy" id="1314790"/>
    <lineage>
        <taxon>Eukaryota</taxon>
        <taxon>Fungi</taxon>
        <taxon>Fungi incertae sedis</taxon>
        <taxon>Zoopagomycota</taxon>
        <taxon>Entomophthoromycotina</taxon>
        <taxon>Basidiobolomycetes</taxon>
        <taxon>Basidiobolales</taxon>
        <taxon>Basidiobolaceae</taxon>
        <taxon>Basidiobolus</taxon>
    </lineage>
</organism>
<reference evidence="2 3" key="1">
    <citation type="submission" date="2016-07" db="EMBL/GenBank/DDBJ databases">
        <title>Pervasive Adenine N6-methylation of Active Genes in Fungi.</title>
        <authorList>
            <consortium name="DOE Joint Genome Institute"/>
            <person name="Mondo S.J."/>
            <person name="Dannebaum R.O."/>
            <person name="Kuo R.C."/>
            <person name="Labutti K."/>
            <person name="Haridas S."/>
            <person name="Kuo A."/>
            <person name="Salamov A."/>
            <person name="Ahrendt S.R."/>
            <person name="Lipzen A."/>
            <person name="Sullivan W."/>
            <person name="Andreopoulos W.B."/>
            <person name="Clum A."/>
            <person name="Lindquist E."/>
            <person name="Daum C."/>
            <person name="Ramamoorthy G.K."/>
            <person name="Gryganskyi A."/>
            <person name="Culley D."/>
            <person name="Magnuson J.K."/>
            <person name="James T.Y."/>
            <person name="O'Malley M.A."/>
            <person name="Stajich J.E."/>
            <person name="Spatafora J.W."/>
            <person name="Visel A."/>
            <person name="Grigoriev I.V."/>
        </authorList>
    </citation>
    <scope>NUCLEOTIDE SEQUENCE [LARGE SCALE GENOMIC DNA]</scope>
    <source>
        <strain evidence="2 3">CBS 931.73</strain>
    </source>
</reference>
<keyword evidence="3" id="KW-1185">Reference proteome</keyword>
<proteinExistence type="predicted"/>
<accession>A0A1Y1YDL8</accession>
<dbReference type="EMBL" id="MCFE01000163">
    <property type="protein sequence ID" value="ORX96013.1"/>
    <property type="molecule type" value="Genomic_DNA"/>
</dbReference>
<name>A0A1Y1YDL8_9FUNG</name>
<dbReference type="OrthoDB" id="10256743at2759"/>
<dbReference type="InterPro" id="IPR039629">
    <property type="entry name" value="R3HDM4"/>
</dbReference>
<dbReference type="Proteomes" id="UP000193498">
    <property type="component" value="Unassembled WGS sequence"/>
</dbReference>
<evidence type="ECO:0000313" key="2">
    <source>
        <dbReference type="EMBL" id="ORX96013.1"/>
    </source>
</evidence>
<dbReference type="InterPro" id="IPR036867">
    <property type="entry name" value="R3H_dom_sf"/>
</dbReference>
<evidence type="ECO:0008006" key="4">
    <source>
        <dbReference type="Google" id="ProtNLM"/>
    </source>
</evidence>
<dbReference type="PANTHER" id="PTHR32019:SF2">
    <property type="entry name" value="R3H DOMAIN-CONTAINING PROTEIN 4"/>
    <property type="match status" value="1"/>
</dbReference>
<feature type="region of interest" description="Disordered" evidence="1">
    <location>
        <begin position="43"/>
        <end position="64"/>
    </location>
</feature>